<organism evidence="1 2">
    <name type="scientific">Terrimonas ginsenosidimutans</name>
    <dbReference type="NCBI Taxonomy" id="2908004"/>
    <lineage>
        <taxon>Bacteria</taxon>
        <taxon>Pseudomonadati</taxon>
        <taxon>Bacteroidota</taxon>
        <taxon>Chitinophagia</taxon>
        <taxon>Chitinophagales</taxon>
        <taxon>Chitinophagaceae</taxon>
        <taxon>Terrimonas</taxon>
    </lineage>
</organism>
<evidence type="ECO:0000313" key="2">
    <source>
        <dbReference type="Proteomes" id="UP001165367"/>
    </source>
</evidence>
<reference evidence="1" key="1">
    <citation type="submission" date="2022-01" db="EMBL/GenBank/DDBJ databases">
        <authorList>
            <person name="Jo J.-H."/>
            <person name="Im W.-T."/>
        </authorList>
    </citation>
    <scope>NUCLEOTIDE SEQUENCE</scope>
    <source>
        <strain evidence="1">NA20</strain>
    </source>
</reference>
<protein>
    <submittedName>
        <fullName evidence="1">Uncharacterized protein</fullName>
    </submittedName>
</protein>
<comment type="caution">
    <text evidence="1">The sequence shown here is derived from an EMBL/GenBank/DDBJ whole genome shotgun (WGS) entry which is preliminary data.</text>
</comment>
<sequence>MNAATGKGHAYIFDYAGVDIADGAQNGFSFNSLEYLPLLEVRLDMQVLSSVPVSVEWQLEMMVWGLELLVVMQVG</sequence>
<keyword evidence="2" id="KW-1185">Reference proteome</keyword>
<accession>A0ABS9KMC1</accession>
<gene>
    <name evidence="1" type="ORF">LZZ85_04075</name>
</gene>
<dbReference type="Proteomes" id="UP001165367">
    <property type="component" value="Unassembled WGS sequence"/>
</dbReference>
<evidence type="ECO:0000313" key="1">
    <source>
        <dbReference type="EMBL" id="MCG2613440.1"/>
    </source>
</evidence>
<dbReference type="EMBL" id="JAKLTR010000002">
    <property type="protein sequence ID" value="MCG2613440.1"/>
    <property type="molecule type" value="Genomic_DNA"/>
</dbReference>
<dbReference type="RefSeq" id="WP_237868668.1">
    <property type="nucleotide sequence ID" value="NZ_JAKLTR010000002.1"/>
</dbReference>
<proteinExistence type="predicted"/>
<name>A0ABS9KMC1_9BACT</name>